<dbReference type="EMBL" id="BMQJ01000018">
    <property type="protein sequence ID" value="GGQ22672.1"/>
    <property type="molecule type" value="Genomic_DNA"/>
</dbReference>
<dbReference type="Proteomes" id="UP000611554">
    <property type="component" value="Unassembled WGS sequence"/>
</dbReference>
<evidence type="ECO:0000259" key="1">
    <source>
        <dbReference type="Pfam" id="PF13411"/>
    </source>
</evidence>
<name>A0ABQ2RCU6_9ACTN</name>
<feature type="domain" description="HTH merR-type" evidence="1">
    <location>
        <begin position="1"/>
        <end position="54"/>
    </location>
</feature>
<proteinExistence type="predicted"/>
<evidence type="ECO:0000313" key="2">
    <source>
        <dbReference type="EMBL" id="GGQ22672.1"/>
    </source>
</evidence>
<evidence type="ECO:0000313" key="3">
    <source>
        <dbReference type="Proteomes" id="UP000611554"/>
    </source>
</evidence>
<dbReference type="RefSeq" id="WP_229811790.1">
    <property type="nucleotide sequence ID" value="NZ_BMQJ01000018.1"/>
</dbReference>
<comment type="caution">
    <text evidence="2">The sequence shown here is derived from an EMBL/GenBank/DDBJ whole genome shotgun (WGS) entry which is preliminary data.</text>
</comment>
<keyword evidence="3" id="KW-1185">Reference proteome</keyword>
<gene>
    <name evidence="2" type="ORF">GCM10010140_61260</name>
</gene>
<dbReference type="InterPro" id="IPR000551">
    <property type="entry name" value="MerR-type_HTH_dom"/>
</dbReference>
<protein>
    <recommendedName>
        <fullName evidence="1">HTH merR-type domain-containing protein</fullName>
    </recommendedName>
</protein>
<reference evidence="3" key="1">
    <citation type="journal article" date="2019" name="Int. J. Syst. Evol. Microbiol.">
        <title>The Global Catalogue of Microorganisms (GCM) 10K type strain sequencing project: providing services to taxonomists for standard genome sequencing and annotation.</title>
        <authorList>
            <consortium name="The Broad Institute Genomics Platform"/>
            <consortium name="The Broad Institute Genome Sequencing Center for Infectious Disease"/>
            <person name="Wu L."/>
            <person name="Ma J."/>
        </authorList>
    </citation>
    <scope>NUCLEOTIDE SEQUENCE [LARGE SCALE GENOMIC DNA]</scope>
    <source>
        <strain evidence="3">JCM 3115</strain>
    </source>
</reference>
<organism evidence="2 3">
    <name type="scientific">Streptosporangium pseudovulgare</name>
    <dbReference type="NCBI Taxonomy" id="35765"/>
    <lineage>
        <taxon>Bacteria</taxon>
        <taxon>Bacillati</taxon>
        <taxon>Actinomycetota</taxon>
        <taxon>Actinomycetes</taxon>
        <taxon>Streptosporangiales</taxon>
        <taxon>Streptosporangiaceae</taxon>
        <taxon>Streptosporangium</taxon>
    </lineage>
</organism>
<accession>A0ABQ2RCU6</accession>
<dbReference type="Pfam" id="PF13411">
    <property type="entry name" value="MerR_1"/>
    <property type="match status" value="1"/>
</dbReference>
<sequence>MRMSDPSRKSEVSAPTAKYCIREEPLPAGRRISAAQAGYDEQHLRRLRLIRTLIGV</sequence>